<dbReference type="CDD" id="cd18316">
    <property type="entry name" value="BTB_POZ_KCTD-like"/>
    <property type="match status" value="1"/>
</dbReference>
<dbReference type="SMART" id="SM00225">
    <property type="entry name" value="BTB"/>
    <property type="match status" value="1"/>
</dbReference>
<dbReference type="InterPro" id="IPR003131">
    <property type="entry name" value="T1-type_BTB"/>
</dbReference>
<dbReference type="EMBL" id="HBKQ01000889">
    <property type="protein sequence ID" value="CAE2200788.1"/>
    <property type="molecule type" value="Transcribed_RNA"/>
</dbReference>
<dbReference type="SUPFAM" id="SSF54695">
    <property type="entry name" value="POZ domain"/>
    <property type="match status" value="1"/>
</dbReference>
<reference evidence="3" key="1">
    <citation type="submission" date="2021-01" db="EMBL/GenBank/DDBJ databases">
        <authorList>
            <person name="Corre E."/>
            <person name="Pelletier E."/>
            <person name="Niang G."/>
            <person name="Scheremetjew M."/>
            <person name="Finn R."/>
            <person name="Kale V."/>
            <person name="Holt S."/>
            <person name="Cochrane G."/>
            <person name="Meng A."/>
            <person name="Brown T."/>
            <person name="Cohen L."/>
        </authorList>
    </citation>
    <scope>NUCLEOTIDE SEQUENCE</scope>
    <source>
        <strain evidence="3">Isolate 1302-5</strain>
    </source>
</reference>
<feature type="domain" description="BTB" evidence="2">
    <location>
        <begin position="197"/>
        <end position="296"/>
    </location>
</feature>
<dbReference type="InterPro" id="IPR011333">
    <property type="entry name" value="SKP1/BTB/POZ_sf"/>
</dbReference>
<name>A0A7S4HJ33_9STRA</name>
<dbReference type="Pfam" id="PF02214">
    <property type="entry name" value="BTB_2"/>
    <property type="match status" value="1"/>
</dbReference>
<evidence type="ECO:0000259" key="2">
    <source>
        <dbReference type="SMART" id="SM00225"/>
    </source>
</evidence>
<feature type="region of interest" description="Disordered" evidence="1">
    <location>
        <begin position="168"/>
        <end position="190"/>
    </location>
</feature>
<dbReference type="InterPro" id="IPR000210">
    <property type="entry name" value="BTB/POZ_dom"/>
</dbReference>
<dbReference type="GO" id="GO:0051260">
    <property type="term" value="P:protein homooligomerization"/>
    <property type="evidence" value="ECO:0007669"/>
    <property type="project" value="InterPro"/>
</dbReference>
<dbReference type="PANTHER" id="PTHR11145:SF8">
    <property type="entry name" value="RE57120P"/>
    <property type="match status" value="1"/>
</dbReference>
<dbReference type="AlphaFoldDB" id="A0A7S4HJ33"/>
<evidence type="ECO:0000256" key="1">
    <source>
        <dbReference type="SAM" id="MobiDB-lite"/>
    </source>
</evidence>
<dbReference type="InterPro" id="IPR045068">
    <property type="entry name" value="BACURD1-3"/>
</dbReference>
<organism evidence="3">
    <name type="scientific">Odontella aurita</name>
    <dbReference type="NCBI Taxonomy" id="265563"/>
    <lineage>
        <taxon>Eukaryota</taxon>
        <taxon>Sar</taxon>
        <taxon>Stramenopiles</taxon>
        <taxon>Ochrophyta</taxon>
        <taxon>Bacillariophyta</taxon>
        <taxon>Mediophyceae</taxon>
        <taxon>Biddulphiophycidae</taxon>
        <taxon>Eupodiscales</taxon>
        <taxon>Odontellaceae</taxon>
        <taxon>Odontella</taxon>
    </lineage>
</organism>
<accession>A0A7S4HJ33</accession>
<evidence type="ECO:0000313" key="3">
    <source>
        <dbReference type="EMBL" id="CAE2200788.1"/>
    </source>
</evidence>
<proteinExistence type="predicted"/>
<dbReference type="PANTHER" id="PTHR11145">
    <property type="entry name" value="BTB/POZ DOMAIN-CONTAINING ADAPTER FOR CUL3-MEDIATED RHOA DEGRADATION PROTEIN FAMILY MEMBER"/>
    <property type="match status" value="1"/>
</dbReference>
<protein>
    <recommendedName>
        <fullName evidence="2">BTB domain-containing protein</fullName>
    </recommendedName>
</protein>
<dbReference type="Gene3D" id="3.30.710.10">
    <property type="entry name" value="Potassium Channel Kv1.1, Chain A"/>
    <property type="match status" value="1"/>
</dbReference>
<gene>
    <name evidence="3" type="ORF">OAUR00152_LOCUS620</name>
</gene>
<sequence length="482" mass="54691">MSFLSSRKVKDVEQDLEFVKKITDKRLTQLERDLGTIQDDQMKTRRELDNSMKECKEQIVKLVGEAEAHIGNRLKNDLPPDLLSPMKAEWTKWENKQQLRIQAERDDLDKTKRSTEAAVEKLKDETQWHMLSTAEKQQSMSEEFLAKAREEYLELGRSLVALSEMKSIEEPSSANTETEESRQASASRNTMGKDDERIIWLNVGGKTFCASSKPLEKSLFFDALLSGRKNATKDREGRFFIDRNPESFHFLLEFLRTGTLPRNISKDLRTAVRRDATFFVVPTLQDHMDKSANNRGDFVDIWRSTVQGELKTLHERESAVMKSASGALLGALEGNQFWIFGERPGGSLGGKEMLLVYLAPPLDSNRSYAGDELGIGRRCEATIWHPDNQDIRHLVVTDRRVRKLFRAYLTETYGVSFDTFFPNGAVIGPSNAICVLGLFLVGAKIRPLSKVVRMNFGTWSSSFSFDCAPEEEDSMSGMCTIS</sequence>